<accession>A0AA37KBX2</accession>
<dbReference type="NCBIfam" id="NF045581">
    <property type="entry name" value="PG0541_fam"/>
    <property type="match status" value="1"/>
</dbReference>
<dbReference type="SUPFAM" id="SSF54913">
    <property type="entry name" value="GlnB-like"/>
    <property type="match status" value="1"/>
</dbReference>
<proteinExistence type="predicted"/>
<comment type="caution">
    <text evidence="1">The sequence shown here is derived from an EMBL/GenBank/DDBJ whole genome shotgun (WGS) entry which is preliminary data.</text>
</comment>
<name>A0AA37KBX2_9BACT</name>
<reference evidence="1" key="1">
    <citation type="submission" date="2022-01" db="EMBL/GenBank/DDBJ databases">
        <title>Novel bile acid biosynthetic pathways are enriched in the microbiome of centenarians.</title>
        <authorList>
            <person name="Sato Y."/>
            <person name="Atarashi K."/>
            <person name="Plichta R.D."/>
            <person name="Arai Y."/>
            <person name="Sasajima S."/>
            <person name="Kearney M.S."/>
            <person name="Suda W."/>
            <person name="Takeshita K."/>
            <person name="Sasaki T."/>
            <person name="Okamoto S."/>
            <person name="Skelly N.A."/>
            <person name="Okamura Y."/>
            <person name="Vlamakis H."/>
            <person name="Li Y."/>
            <person name="Tanoue T."/>
            <person name="Takei H."/>
            <person name="Nittono H."/>
            <person name="Narushima S."/>
            <person name="Irie J."/>
            <person name="Itoh H."/>
            <person name="Moriya K."/>
            <person name="Sugiura Y."/>
            <person name="Suematsu M."/>
            <person name="Moritoki N."/>
            <person name="Shibata S."/>
            <person name="Littman R.D."/>
            <person name="Fischbach A.M."/>
            <person name="Uwamino Y."/>
            <person name="Inoue T."/>
            <person name="Honda A."/>
            <person name="Hattori M."/>
            <person name="Murai T."/>
            <person name="Xavier J.R."/>
            <person name="Hirose N."/>
            <person name="Honda K."/>
        </authorList>
    </citation>
    <scope>NUCLEOTIDE SEQUENCE</scope>
    <source>
        <strain evidence="1">CE91-St7</strain>
    </source>
</reference>
<organism evidence="1 2">
    <name type="scientific">Phocaeicola dorei</name>
    <dbReference type="NCBI Taxonomy" id="357276"/>
    <lineage>
        <taxon>Bacteria</taxon>
        <taxon>Pseudomonadati</taxon>
        <taxon>Bacteroidota</taxon>
        <taxon>Bacteroidia</taxon>
        <taxon>Bacteroidales</taxon>
        <taxon>Bacteroidaceae</taxon>
        <taxon>Phocaeicola</taxon>
    </lineage>
</organism>
<dbReference type="Proteomes" id="UP001055104">
    <property type="component" value="Unassembled WGS sequence"/>
</dbReference>
<dbReference type="InterPro" id="IPR015867">
    <property type="entry name" value="N-reg_PII/ATP_PRibTrfase_C"/>
</dbReference>
<protein>
    <submittedName>
        <fullName evidence="1">Uncharacterized protein</fullName>
    </submittedName>
</protein>
<dbReference type="InterPro" id="IPR011322">
    <property type="entry name" value="N-reg_PII-like_a/b"/>
</dbReference>
<evidence type="ECO:0000313" key="2">
    <source>
        <dbReference type="Proteomes" id="UP001055104"/>
    </source>
</evidence>
<evidence type="ECO:0000313" key="1">
    <source>
        <dbReference type="EMBL" id="GKH79388.1"/>
    </source>
</evidence>
<gene>
    <name evidence="1" type="ORF">CE91St7_02720</name>
</gene>
<dbReference type="Gene3D" id="3.30.70.120">
    <property type="match status" value="1"/>
</dbReference>
<sequence length="107" mass="12308">MTELKIKNGIMKSVFITFDQAFYERILALLDRQNCRGFSYWQQLQGRGSVKGEPHYGSHAWPGMCSAIMTVVDDTKVDPLLDALHKMDKETEQLGLRAFVWNIEKTI</sequence>
<dbReference type="AlphaFoldDB" id="A0AA37KBX2"/>
<dbReference type="EMBL" id="BQOB01000001">
    <property type="protein sequence ID" value="GKH79388.1"/>
    <property type="molecule type" value="Genomic_DNA"/>
</dbReference>